<dbReference type="InterPro" id="IPR009912">
    <property type="entry name" value="DUF1451"/>
</dbReference>
<evidence type="ECO:0000313" key="2">
    <source>
        <dbReference type="EMBL" id="MFC0268223.1"/>
    </source>
</evidence>
<keyword evidence="3" id="KW-1185">Reference proteome</keyword>
<proteinExistence type="predicted"/>
<protein>
    <recommendedName>
        <fullName evidence="4">Zinc ribbon family protein</fullName>
    </recommendedName>
</protein>
<evidence type="ECO:0008006" key="4">
    <source>
        <dbReference type="Google" id="ProtNLM"/>
    </source>
</evidence>
<dbReference type="Pfam" id="PF07295">
    <property type="entry name" value="DUF1451"/>
    <property type="match status" value="1"/>
</dbReference>
<feature type="region of interest" description="Disordered" evidence="1">
    <location>
        <begin position="1"/>
        <end position="30"/>
    </location>
</feature>
<organism evidence="2 3">
    <name type="scientific">Kushneria aurantia</name>
    <dbReference type="NCBI Taxonomy" id="504092"/>
    <lineage>
        <taxon>Bacteria</taxon>
        <taxon>Pseudomonadati</taxon>
        <taxon>Pseudomonadota</taxon>
        <taxon>Gammaproteobacteria</taxon>
        <taxon>Oceanospirillales</taxon>
        <taxon>Halomonadaceae</taxon>
        <taxon>Kushneria</taxon>
    </lineage>
</organism>
<name>A0ABV6G3J0_9GAMM</name>
<evidence type="ECO:0000313" key="3">
    <source>
        <dbReference type="Proteomes" id="UP001589814"/>
    </source>
</evidence>
<reference evidence="2 3" key="1">
    <citation type="submission" date="2024-09" db="EMBL/GenBank/DDBJ databases">
        <authorList>
            <person name="Sun Q."/>
            <person name="Mori K."/>
        </authorList>
    </citation>
    <scope>NUCLEOTIDE SEQUENCE [LARGE SCALE GENOMIC DNA]</scope>
    <source>
        <strain evidence="2 3">CCM 7415</strain>
    </source>
</reference>
<gene>
    <name evidence="2" type="ORF">ACFFHW_09545</name>
</gene>
<dbReference type="EMBL" id="JBHLVX010000040">
    <property type="protein sequence ID" value="MFC0268223.1"/>
    <property type="molecule type" value="Genomic_DNA"/>
</dbReference>
<dbReference type="Proteomes" id="UP001589814">
    <property type="component" value="Unassembled WGS sequence"/>
</dbReference>
<feature type="compositionally biased region" description="Basic and acidic residues" evidence="1">
    <location>
        <begin position="1"/>
        <end position="11"/>
    </location>
</feature>
<evidence type="ECO:0000256" key="1">
    <source>
        <dbReference type="SAM" id="MobiDB-lite"/>
    </source>
</evidence>
<dbReference type="RefSeq" id="WP_019951806.1">
    <property type="nucleotide sequence ID" value="NZ_JBHLVX010000040.1"/>
</dbReference>
<sequence>MARDEKTEQQRPEGTPDAEQHSTTDSQGRLGDAYERVIARFNDRSDHLSREAVERELDEAVGFESEVEEFTRDELAILRAWVERDVKEFRGYLARGGESLAGFLGIDLEGLSDRLRNGLMSVADRTAVDRMRFEEELEVARADYTEGEVVAPGRMSCVHCGETVTLRYRQLLEPCHHCGHRYFERASSATGQPS</sequence>
<comment type="caution">
    <text evidence="2">The sequence shown here is derived from an EMBL/GenBank/DDBJ whole genome shotgun (WGS) entry which is preliminary data.</text>
</comment>
<accession>A0ABV6G3J0</accession>